<keyword evidence="9" id="KW-1185">Reference proteome</keyword>
<dbReference type="EMBL" id="AEIG01000027">
    <property type="protein sequence ID" value="EGG29915.1"/>
    <property type="molecule type" value="Genomic_DNA"/>
</dbReference>
<dbReference type="InterPro" id="IPR013786">
    <property type="entry name" value="AcylCoA_DH/ox_N"/>
</dbReference>
<dbReference type="RefSeq" id="WP_009575501.1">
    <property type="nucleotide sequence ID" value="NZ_AEIG01000027.1"/>
</dbReference>
<dbReference type="OrthoDB" id="7053515at2"/>
<feature type="domain" description="Acyl-CoA dehydrogenase/oxidase N-terminal" evidence="7">
    <location>
        <begin position="48"/>
        <end position="100"/>
    </location>
</feature>
<dbReference type="Gene3D" id="2.40.110.10">
    <property type="entry name" value="Butyryl-CoA Dehydrogenase, subunit A, domain 2"/>
    <property type="match status" value="1"/>
</dbReference>
<evidence type="ECO:0000259" key="7">
    <source>
        <dbReference type="Pfam" id="PF02771"/>
    </source>
</evidence>
<dbReference type="GO" id="GO:0003995">
    <property type="term" value="F:acyl-CoA dehydrogenase activity"/>
    <property type="evidence" value="ECO:0007669"/>
    <property type="project" value="TreeGrafter"/>
</dbReference>
<evidence type="ECO:0000256" key="5">
    <source>
        <dbReference type="ARBA" id="ARBA00023002"/>
    </source>
</evidence>
<evidence type="ECO:0000256" key="2">
    <source>
        <dbReference type="ARBA" id="ARBA00009347"/>
    </source>
</evidence>
<dbReference type="PANTHER" id="PTHR43884:SF20">
    <property type="entry name" value="ACYL-COA DEHYDROGENASE FADE28"/>
    <property type="match status" value="1"/>
</dbReference>
<dbReference type="Gene3D" id="1.20.140.10">
    <property type="entry name" value="Butyryl-CoA Dehydrogenase, subunit A, domain 3"/>
    <property type="match status" value="1"/>
</dbReference>
<comment type="caution">
    <text evidence="8">The sequence shown here is derived from an EMBL/GenBank/DDBJ whole genome shotgun (WGS) entry which is preliminary data.</text>
</comment>
<dbReference type="GO" id="GO:0050660">
    <property type="term" value="F:flavin adenine dinucleotide binding"/>
    <property type="evidence" value="ECO:0007669"/>
    <property type="project" value="InterPro"/>
</dbReference>
<dbReference type="InterPro" id="IPR037069">
    <property type="entry name" value="AcylCoA_DH/ox_N_sf"/>
</dbReference>
<evidence type="ECO:0000256" key="4">
    <source>
        <dbReference type="ARBA" id="ARBA00022827"/>
    </source>
</evidence>
<evidence type="ECO:0000259" key="6">
    <source>
        <dbReference type="Pfam" id="PF00441"/>
    </source>
</evidence>
<evidence type="ECO:0000256" key="1">
    <source>
        <dbReference type="ARBA" id="ARBA00001974"/>
    </source>
</evidence>
<evidence type="ECO:0000313" key="9">
    <source>
        <dbReference type="Proteomes" id="UP000005615"/>
    </source>
</evidence>
<dbReference type="PANTHER" id="PTHR43884">
    <property type="entry name" value="ACYL-COA DEHYDROGENASE"/>
    <property type="match status" value="1"/>
</dbReference>
<proteinExistence type="inferred from homology"/>
<dbReference type="AlphaFoldDB" id="F3L189"/>
<dbReference type="eggNOG" id="COG1960">
    <property type="taxonomic scope" value="Bacteria"/>
</dbReference>
<dbReference type="InterPro" id="IPR046373">
    <property type="entry name" value="Acyl-CoA_Oxase/DH_mid-dom_sf"/>
</dbReference>
<reference evidence="8 9" key="1">
    <citation type="journal article" date="2011" name="J. Bacteriol.">
        <title>Genome sequence of strain IMCC3088, a proteorhodopsin-containing marine bacterium belonging to the OM60/NOR5 clade.</title>
        <authorList>
            <person name="Jang Y."/>
            <person name="Oh H.M."/>
            <person name="Kang I."/>
            <person name="Lee K."/>
            <person name="Yang S.J."/>
            <person name="Cho J.C."/>
        </authorList>
    </citation>
    <scope>NUCLEOTIDE SEQUENCE [LARGE SCALE GENOMIC DNA]</scope>
    <source>
        <strain evidence="8 9">IMCC3088</strain>
    </source>
</reference>
<dbReference type="SUPFAM" id="SSF47203">
    <property type="entry name" value="Acyl-CoA dehydrogenase C-terminal domain-like"/>
    <property type="match status" value="1"/>
</dbReference>
<dbReference type="InterPro" id="IPR009075">
    <property type="entry name" value="AcylCo_DH/oxidase_C"/>
</dbReference>
<comment type="cofactor">
    <cofactor evidence="1">
        <name>FAD</name>
        <dbReference type="ChEBI" id="CHEBI:57692"/>
    </cofactor>
</comment>
<dbReference type="SUPFAM" id="SSF56645">
    <property type="entry name" value="Acyl-CoA dehydrogenase NM domain-like"/>
    <property type="match status" value="1"/>
</dbReference>
<dbReference type="Pfam" id="PF00441">
    <property type="entry name" value="Acyl-CoA_dh_1"/>
    <property type="match status" value="1"/>
</dbReference>
<sequence>MAQPKNFGYDADAAALKAQAEKFFNDRLPVDQLHALVAHDSTPERDPVVDWKPEIWAEMVELGWSILTVPEEKGGLGLPLVAVAGLIEAQGKAACPSPLLETLNAGLVLSHCDQADAGFEAILDGKSVALAFADQHGSYEPSTTQVQASGGVLSGSAYFVQEAGKVDALLVAAQSDSGIAWYWVDKSAAGVSVKQDAIIDLTRDQATVTFDGVSAVKLGSDACAAFAAAHPAISALLAADVVGAGEWLLQTTVEYVSVRKQFDRPLGFFQGVKHPLVNVMMAIDETKSLAYNAACAYDCDEPNTQKAGHLAKASAADTADFSASRAVQMHGGIGFTWECYVHLYFKRQMHSKALYGDAVWHRAKLADIVFGPVAA</sequence>
<gene>
    <name evidence="8" type="ORF">IMCC3088_1203</name>
</gene>
<keyword evidence="5" id="KW-0560">Oxidoreductase</keyword>
<evidence type="ECO:0000256" key="3">
    <source>
        <dbReference type="ARBA" id="ARBA00022630"/>
    </source>
</evidence>
<dbReference type="STRING" id="2518989.IMCC3088_1203"/>
<protein>
    <submittedName>
        <fullName evidence="8">Acyl-CoA dehydrogenase</fullName>
    </submittedName>
</protein>
<dbReference type="InterPro" id="IPR036250">
    <property type="entry name" value="AcylCo_DH-like_C"/>
</dbReference>
<dbReference type="Gene3D" id="1.10.540.10">
    <property type="entry name" value="Acyl-CoA dehydrogenase/oxidase, N-terminal domain"/>
    <property type="match status" value="1"/>
</dbReference>
<keyword evidence="3" id="KW-0285">Flavoprotein</keyword>
<feature type="domain" description="Acyl-CoA dehydrogenase/oxidase C-terminal" evidence="6">
    <location>
        <begin position="236"/>
        <end position="347"/>
    </location>
</feature>
<keyword evidence="4" id="KW-0274">FAD</keyword>
<dbReference type="InterPro" id="IPR009100">
    <property type="entry name" value="AcylCoA_DH/oxidase_NM_dom_sf"/>
</dbReference>
<name>F3L189_9GAMM</name>
<dbReference type="Pfam" id="PF02771">
    <property type="entry name" value="Acyl-CoA_dh_N"/>
    <property type="match status" value="1"/>
</dbReference>
<organism evidence="8 9">
    <name type="scientific">Aequoribacter fuscus</name>
    <dbReference type="NCBI Taxonomy" id="2518989"/>
    <lineage>
        <taxon>Bacteria</taxon>
        <taxon>Pseudomonadati</taxon>
        <taxon>Pseudomonadota</taxon>
        <taxon>Gammaproteobacteria</taxon>
        <taxon>Cellvibrionales</taxon>
        <taxon>Halieaceae</taxon>
        <taxon>Aequoribacter</taxon>
    </lineage>
</organism>
<accession>F3L189</accession>
<dbReference type="Proteomes" id="UP000005615">
    <property type="component" value="Unassembled WGS sequence"/>
</dbReference>
<comment type="similarity">
    <text evidence="2">Belongs to the acyl-CoA dehydrogenase family.</text>
</comment>
<evidence type="ECO:0000313" key="8">
    <source>
        <dbReference type="EMBL" id="EGG29915.1"/>
    </source>
</evidence>